<keyword evidence="2" id="KW-1185">Reference proteome</keyword>
<proteinExistence type="predicted"/>
<protein>
    <submittedName>
        <fullName evidence="1">Uncharacterized protein</fullName>
    </submittedName>
</protein>
<organism evidence="1 2">
    <name type="scientific">Micromonospora sediminimaris</name>
    <dbReference type="NCBI Taxonomy" id="547162"/>
    <lineage>
        <taxon>Bacteria</taxon>
        <taxon>Bacillati</taxon>
        <taxon>Actinomycetota</taxon>
        <taxon>Actinomycetes</taxon>
        <taxon>Micromonosporales</taxon>
        <taxon>Micromonosporaceae</taxon>
        <taxon>Micromonospora</taxon>
    </lineage>
</organism>
<name>A0A9W5UXC6_9ACTN</name>
<gene>
    <name evidence="1" type="ORF">Vse01_52010</name>
</gene>
<dbReference type="AlphaFoldDB" id="A0A9W5UXC6"/>
<comment type="caution">
    <text evidence="1">The sequence shown here is derived from an EMBL/GenBank/DDBJ whole genome shotgun (WGS) entry which is preliminary data.</text>
</comment>
<sequence>MAASYPGAMRRRQDRIRREIGSFMKAYGRAAAGNGSDPNDRHYSRKLEAEIKRMRPEDLDRLLRDEDGDDDTEDA</sequence>
<dbReference type="Proteomes" id="UP000607311">
    <property type="component" value="Unassembled WGS sequence"/>
</dbReference>
<dbReference type="EMBL" id="BOPD01000041">
    <property type="protein sequence ID" value="GIJ36053.1"/>
    <property type="molecule type" value="Genomic_DNA"/>
</dbReference>
<reference evidence="1" key="1">
    <citation type="submission" date="2021-01" db="EMBL/GenBank/DDBJ databases">
        <title>Whole genome shotgun sequence of Verrucosispora sediminis NBRC 107745.</title>
        <authorList>
            <person name="Komaki H."/>
            <person name="Tamura T."/>
        </authorList>
    </citation>
    <scope>NUCLEOTIDE SEQUENCE</scope>
    <source>
        <strain evidence="1">NBRC 107745</strain>
    </source>
</reference>
<evidence type="ECO:0000313" key="1">
    <source>
        <dbReference type="EMBL" id="GIJ36053.1"/>
    </source>
</evidence>
<accession>A0A9W5UXC6</accession>
<evidence type="ECO:0000313" key="2">
    <source>
        <dbReference type="Proteomes" id="UP000607311"/>
    </source>
</evidence>